<name>A0ABU0HPA7_9HYPH</name>
<dbReference type="CDD" id="cd00130">
    <property type="entry name" value="PAS"/>
    <property type="match status" value="1"/>
</dbReference>
<evidence type="ECO:0000259" key="2">
    <source>
        <dbReference type="PROSITE" id="PS50112"/>
    </source>
</evidence>
<evidence type="ECO:0000313" key="4">
    <source>
        <dbReference type="Proteomes" id="UP001236369"/>
    </source>
</evidence>
<dbReference type="SUPFAM" id="SSF55785">
    <property type="entry name" value="PYP-like sensor domain (PAS domain)"/>
    <property type="match status" value="1"/>
</dbReference>
<proteinExistence type="predicted"/>
<protein>
    <submittedName>
        <fullName evidence="3">PAS domain S-box-containing protein</fullName>
    </submittedName>
</protein>
<feature type="domain" description="PAS" evidence="2">
    <location>
        <begin position="3"/>
        <end position="78"/>
    </location>
</feature>
<dbReference type="SMART" id="SM00091">
    <property type="entry name" value="PAS"/>
    <property type="match status" value="1"/>
</dbReference>
<reference evidence="3 4" key="1">
    <citation type="submission" date="2023-07" db="EMBL/GenBank/DDBJ databases">
        <title>Genomic Encyclopedia of Type Strains, Phase IV (KMG-IV): sequencing the most valuable type-strain genomes for metagenomic binning, comparative biology and taxonomic classification.</title>
        <authorList>
            <person name="Goeker M."/>
        </authorList>
    </citation>
    <scope>NUCLEOTIDE SEQUENCE [LARGE SCALE GENOMIC DNA]</scope>
    <source>
        <strain evidence="3 4">DSM 19562</strain>
    </source>
</reference>
<dbReference type="Gene3D" id="3.30.450.20">
    <property type="entry name" value="PAS domain"/>
    <property type="match status" value="1"/>
</dbReference>
<dbReference type="NCBIfam" id="TIGR00229">
    <property type="entry name" value="sensory_box"/>
    <property type="match status" value="1"/>
</dbReference>
<evidence type="ECO:0000256" key="1">
    <source>
        <dbReference type="SAM" id="MobiDB-lite"/>
    </source>
</evidence>
<comment type="caution">
    <text evidence="3">The sequence shown here is derived from an EMBL/GenBank/DDBJ whole genome shotgun (WGS) entry which is preliminary data.</text>
</comment>
<dbReference type="Proteomes" id="UP001236369">
    <property type="component" value="Unassembled WGS sequence"/>
</dbReference>
<evidence type="ECO:0000313" key="3">
    <source>
        <dbReference type="EMBL" id="MDQ0444157.1"/>
    </source>
</evidence>
<keyword evidence="4" id="KW-1185">Reference proteome</keyword>
<gene>
    <name evidence="3" type="ORF">QO016_003667</name>
</gene>
<dbReference type="InterPro" id="IPR000014">
    <property type="entry name" value="PAS"/>
</dbReference>
<dbReference type="RefSeq" id="WP_307442019.1">
    <property type="nucleotide sequence ID" value="NZ_JAUSVV010000010.1"/>
</dbReference>
<organism evidence="3 4">
    <name type="scientific">Methylobacterium persicinum</name>
    <dbReference type="NCBI Taxonomy" id="374426"/>
    <lineage>
        <taxon>Bacteria</taxon>
        <taxon>Pseudomonadati</taxon>
        <taxon>Pseudomonadota</taxon>
        <taxon>Alphaproteobacteria</taxon>
        <taxon>Hyphomicrobiales</taxon>
        <taxon>Methylobacteriaceae</taxon>
        <taxon>Methylobacterium</taxon>
    </lineage>
</organism>
<dbReference type="Pfam" id="PF13426">
    <property type="entry name" value="PAS_9"/>
    <property type="match status" value="1"/>
</dbReference>
<dbReference type="InterPro" id="IPR035965">
    <property type="entry name" value="PAS-like_dom_sf"/>
</dbReference>
<accession>A0ABU0HPA7</accession>
<feature type="region of interest" description="Disordered" evidence="1">
    <location>
        <begin position="163"/>
        <end position="198"/>
    </location>
</feature>
<dbReference type="PROSITE" id="PS50112">
    <property type="entry name" value="PAS"/>
    <property type="match status" value="1"/>
</dbReference>
<dbReference type="EMBL" id="JAUSVV010000010">
    <property type="protein sequence ID" value="MDQ0444157.1"/>
    <property type="molecule type" value="Genomic_DNA"/>
</dbReference>
<sequence length="198" mass="21760">MQLLDFFRHFADTLDVAVLVTDAELSRPGPTILYANSAFLRMSGFAAGDVLGQTPRMMQGPGTNQEGKRLLLRTLKREGRFLGRLQNYRRTGEAYLCEIDIRPIHRLDGNTEAFIAFEREVIRRRGKPTDGGAGRYRPVDGQEVGGIPFMDLPIFGGMTNPVTNPAPCTGTGRTDATEPAPTEVATGVDSCRHSIHRA</sequence>